<dbReference type="AlphaFoldDB" id="A0A396AFS5"/>
<accession>A0A396AFS5</accession>
<feature type="domain" description="Helicase superfamily 3 single-stranded DNA/RNA virus" evidence="1">
    <location>
        <begin position="247"/>
        <end position="302"/>
    </location>
</feature>
<reference evidence="2 3" key="1">
    <citation type="submission" date="2018-08" db="EMBL/GenBank/DDBJ databases">
        <title>A genome reference for cultivated species of the human gut microbiota.</title>
        <authorList>
            <person name="Zou Y."/>
            <person name="Xue W."/>
            <person name="Luo G."/>
        </authorList>
    </citation>
    <scope>NUCLEOTIDE SEQUENCE [LARGE SCALE GENOMIC DNA]</scope>
    <source>
        <strain evidence="2 3">AM32-8LB</strain>
    </source>
</reference>
<gene>
    <name evidence="2" type="ORF">DW813_05705</name>
</gene>
<proteinExistence type="predicted"/>
<dbReference type="Gene3D" id="3.40.1310.30">
    <property type="match status" value="1"/>
</dbReference>
<comment type="caution">
    <text evidence="2">The sequence shown here is derived from an EMBL/GenBank/DDBJ whole genome shotgun (WGS) entry which is preliminary data.</text>
</comment>
<evidence type="ECO:0000313" key="2">
    <source>
        <dbReference type="EMBL" id="RHD04523.1"/>
    </source>
</evidence>
<name>A0A396AFS5_9FIRM</name>
<dbReference type="EMBL" id="QSIQ01000006">
    <property type="protein sequence ID" value="RHD04523.1"/>
    <property type="molecule type" value="Genomic_DNA"/>
</dbReference>
<sequence>MVMPKVFNIMQYCKHPITGEVLITEEQIKSLFERRTIKSLAYILHDEEDFDEGDEENDLNRCEKEYEKLPEEEKKETSLEEYVKKNHWKKAGNKKPPHFHVVFRTDRNTDLETVADWLGIPVQYVDGARYRKGERDGQLTFVDLLRYLTHESEKEQAKGKHRYPDEKVIANFDWRKMIEEADVRAEKYGNISPKKFYRDKVLNEGMTIAEVKADNLEAYNEDWVFLKKCRNEYLANTAPMPDFRINIYLDGAGGIGKNTASKAIAHALFPDLEKSYFEVGGENTSFEGYDGEPVIIWNDFRSADMVQRFGRGELFDILDPHPTDARHNIKYGSVRLTNPINIINGIEPYDKFMDGLSGEYTDKRGFIHKCEDKSQVNRRIPIILCLRESDYDLLFNKGVFNGTREFNQYIRYNGLVGSFARVSQRLSGEAKEVVLVDMTKPVVDGVAKLKENEIKKIENVEDIPDEFKNYGKKKEDVQTLEDQAKNWVWTPGK</sequence>
<dbReference type="GO" id="GO:0003724">
    <property type="term" value="F:RNA helicase activity"/>
    <property type="evidence" value="ECO:0007669"/>
    <property type="project" value="InterPro"/>
</dbReference>
<evidence type="ECO:0000259" key="1">
    <source>
        <dbReference type="Pfam" id="PF00910"/>
    </source>
</evidence>
<organism evidence="2 3">
    <name type="scientific">Roseburia inulinivorans</name>
    <dbReference type="NCBI Taxonomy" id="360807"/>
    <lineage>
        <taxon>Bacteria</taxon>
        <taxon>Bacillati</taxon>
        <taxon>Bacillota</taxon>
        <taxon>Clostridia</taxon>
        <taxon>Lachnospirales</taxon>
        <taxon>Lachnospiraceae</taxon>
        <taxon>Roseburia</taxon>
    </lineage>
</organism>
<evidence type="ECO:0000313" key="3">
    <source>
        <dbReference type="Proteomes" id="UP000266391"/>
    </source>
</evidence>
<dbReference type="Proteomes" id="UP000266391">
    <property type="component" value="Unassembled WGS sequence"/>
</dbReference>
<dbReference type="InterPro" id="IPR000605">
    <property type="entry name" value="Helicase_SF3_ssDNA/RNA_vir"/>
</dbReference>
<dbReference type="GO" id="GO:0003723">
    <property type="term" value="F:RNA binding"/>
    <property type="evidence" value="ECO:0007669"/>
    <property type="project" value="InterPro"/>
</dbReference>
<dbReference type="Pfam" id="PF00910">
    <property type="entry name" value="RNA_helicase"/>
    <property type="match status" value="1"/>
</dbReference>
<protein>
    <recommendedName>
        <fullName evidence="1">Helicase superfamily 3 single-stranded DNA/RNA virus domain-containing protein</fullName>
    </recommendedName>
</protein>